<sequence length="232" mass="26667">MGQKIYETPDDALCATDRFYESQEGFQYTEELVRNWLTRYVNLPETGRVLDLCCGDGIWAYGMKCLKPRLELFGIDVSSGGIDKARTLMAQSGDAGNFIVGDVEEKLPYPDAFFDLIFARGPGLYNQHEMDRPETVDVIEHWHTKLSTRGRFYSIFASTPLQMGTYTAMENVKLPYNRCPRKSNAVDFKGGKFHHTIQSFLAPFWRAESIDVVEYFFIKNNHVLVTKKRECE</sequence>
<organism evidence="2 3">
    <name type="scientific">Paucidesulfovibrio gracilis DSM 16080</name>
    <dbReference type="NCBI Taxonomy" id="1121449"/>
    <lineage>
        <taxon>Bacteria</taxon>
        <taxon>Pseudomonadati</taxon>
        <taxon>Thermodesulfobacteriota</taxon>
        <taxon>Desulfovibrionia</taxon>
        <taxon>Desulfovibrionales</taxon>
        <taxon>Desulfovibrionaceae</taxon>
        <taxon>Paucidesulfovibrio</taxon>
    </lineage>
</organism>
<dbReference type="AlphaFoldDB" id="A0A1T4W353"/>
<keyword evidence="2" id="KW-0808">Transferase</keyword>
<evidence type="ECO:0000259" key="1">
    <source>
        <dbReference type="Pfam" id="PF13649"/>
    </source>
</evidence>
<dbReference type="Pfam" id="PF13649">
    <property type="entry name" value="Methyltransf_25"/>
    <property type="match status" value="1"/>
</dbReference>
<feature type="domain" description="Methyltransferase" evidence="1">
    <location>
        <begin position="49"/>
        <end position="144"/>
    </location>
</feature>
<name>A0A1T4W353_9BACT</name>
<keyword evidence="3" id="KW-1185">Reference proteome</keyword>
<dbReference type="Gene3D" id="3.40.50.150">
    <property type="entry name" value="Vaccinia Virus protein VP39"/>
    <property type="match status" value="1"/>
</dbReference>
<dbReference type="SUPFAM" id="SSF53335">
    <property type="entry name" value="S-adenosyl-L-methionine-dependent methyltransferases"/>
    <property type="match status" value="1"/>
</dbReference>
<dbReference type="GO" id="GO:0032259">
    <property type="term" value="P:methylation"/>
    <property type="evidence" value="ECO:0007669"/>
    <property type="project" value="UniProtKB-KW"/>
</dbReference>
<dbReference type="GO" id="GO:0008168">
    <property type="term" value="F:methyltransferase activity"/>
    <property type="evidence" value="ECO:0007669"/>
    <property type="project" value="UniProtKB-KW"/>
</dbReference>
<evidence type="ECO:0000313" key="3">
    <source>
        <dbReference type="Proteomes" id="UP000190027"/>
    </source>
</evidence>
<dbReference type="InterPro" id="IPR041698">
    <property type="entry name" value="Methyltransf_25"/>
</dbReference>
<dbReference type="CDD" id="cd02440">
    <property type="entry name" value="AdoMet_MTases"/>
    <property type="match status" value="1"/>
</dbReference>
<dbReference type="EMBL" id="FUYC01000001">
    <property type="protein sequence ID" value="SKA71569.1"/>
    <property type="molecule type" value="Genomic_DNA"/>
</dbReference>
<reference evidence="2 3" key="1">
    <citation type="submission" date="2017-02" db="EMBL/GenBank/DDBJ databases">
        <authorList>
            <person name="Peterson S.W."/>
        </authorList>
    </citation>
    <scope>NUCLEOTIDE SEQUENCE [LARGE SCALE GENOMIC DNA]</scope>
    <source>
        <strain evidence="2 3">DSM 16080</strain>
    </source>
</reference>
<proteinExistence type="predicted"/>
<accession>A0A1T4W353</accession>
<dbReference type="STRING" id="1121449.SAMN02745704_00165"/>
<protein>
    <submittedName>
        <fullName evidence="2">Methyltransferase domain-containing protein</fullName>
    </submittedName>
</protein>
<evidence type="ECO:0000313" key="2">
    <source>
        <dbReference type="EMBL" id="SKA71569.1"/>
    </source>
</evidence>
<dbReference type="Proteomes" id="UP000190027">
    <property type="component" value="Unassembled WGS sequence"/>
</dbReference>
<gene>
    <name evidence="2" type="ORF">SAMN02745704_00165</name>
</gene>
<dbReference type="InterPro" id="IPR029063">
    <property type="entry name" value="SAM-dependent_MTases_sf"/>
</dbReference>
<keyword evidence="2" id="KW-0489">Methyltransferase</keyword>